<reference evidence="1 2" key="1">
    <citation type="journal article" date="2015" name="G3 (Bethesda)">
        <title>Insights into Ongoing Evolution of the Hexachlorocyclohexane Catabolic Pathway from Comparative Genomics of Ten Sphingomonadaceae Strains.</title>
        <authorList>
            <person name="Pearce S.L."/>
            <person name="Oakeshott J.G."/>
            <person name="Pandey G."/>
        </authorList>
    </citation>
    <scope>NUCLEOTIDE SEQUENCE [LARGE SCALE GENOMIC DNA]</scope>
    <source>
        <strain evidence="1 2">LL02</strain>
    </source>
</reference>
<evidence type="ECO:0000313" key="1">
    <source>
        <dbReference type="EMBL" id="KMS54450.1"/>
    </source>
</evidence>
<dbReference type="Proteomes" id="UP000052268">
    <property type="component" value="Unassembled WGS sequence"/>
</dbReference>
<accession>A0A0J8AI37</accession>
<gene>
    <name evidence="1" type="ORF">V474_21970</name>
</gene>
<dbReference type="RefSeq" id="WP_059152361.1">
    <property type="nucleotide sequence ID" value="NZ_KQ130455.1"/>
</dbReference>
<dbReference type="OrthoDB" id="4556323at2"/>
<organism evidence="1 2">
    <name type="scientific">Novosphingobium barchaimii LL02</name>
    <dbReference type="NCBI Taxonomy" id="1114963"/>
    <lineage>
        <taxon>Bacteria</taxon>
        <taxon>Pseudomonadati</taxon>
        <taxon>Pseudomonadota</taxon>
        <taxon>Alphaproteobacteria</taxon>
        <taxon>Sphingomonadales</taxon>
        <taxon>Sphingomonadaceae</taxon>
        <taxon>Novosphingobium</taxon>
    </lineage>
</organism>
<dbReference type="EMBL" id="JACU01000006">
    <property type="protein sequence ID" value="KMS54450.1"/>
    <property type="molecule type" value="Genomic_DNA"/>
</dbReference>
<proteinExistence type="predicted"/>
<sequence>MVNKPLQLVATDILFFHDNDERAFIEWIDRMSFVEDSYGEGASMYLRFNRFPTDDDIWELIGFCRRYGLEMTQLASFLTEENRGWFFDLNMSWFAEIFGSEHATVGS</sequence>
<dbReference type="PATRIC" id="fig|1114963.3.peg.3235"/>
<name>A0A0J8AI37_9SPHN</name>
<evidence type="ECO:0000313" key="2">
    <source>
        <dbReference type="Proteomes" id="UP000052268"/>
    </source>
</evidence>
<protein>
    <submittedName>
        <fullName evidence="1">Uncharacterized protein</fullName>
    </submittedName>
</protein>
<comment type="caution">
    <text evidence="1">The sequence shown here is derived from an EMBL/GenBank/DDBJ whole genome shotgun (WGS) entry which is preliminary data.</text>
</comment>
<keyword evidence="2" id="KW-1185">Reference proteome</keyword>
<dbReference type="AlphaFoldDB" id="A0A0J8AI37"/>